<dbReference type="SMART" id="SM00861">
    <property type="entry name" value="Transket_pyr"/>
    <property type="match status" value="1"/>
</dbReference>
<evidence type="ECO:0000313" key="6">
    <source>
        <dbReference type="Proteomes" id="UP000007947"/>
    </source>
</evidence>
<evidence type="ECO:0000256" key="1">
    <source>
        <dbReference type="ARBA" id="ARBA00001964"/>
    </source>
</evidence>
<dbReference type="Pfam" id="PF02779">
    <property type="entry name" value="Transket_pyr"/>
    <property type="match status" value="1"/>
</dbReference>
<feature type="domain" description="Transketolase-like pyrimidine-binding" evidence="4">
    <location>
        <begin position="2"/>
        <end position="167"/>
    </location>
</feature>
<sequence length="311" mass="32972">MTAMRDVWGEKLVQLGDADPRTVVLDGDLANSTKADKFAKAHPDRFFQMGIAEQNLIGAAAGLASVGYVPWTSSFAVFFTHRAVDPIRMLVAQSHANVKIAGSYAGLLIGAVGKTHLDIQDLAIMRAMPDMTVLSPGDNHELVAMMDWAQANDGPVYLRLTRGAVPDLFDAEYVFEPGSVRELQAGGEVALVSTGPQTSRVLAAAELLAEAGVQPTVLHLPCLKPLDEAALLSALAGHDLIVTVEEHSIHGGLGGLVAEVLTAAGAAPRIDRIGIQDTWGESAGDDFLLAKHGLSAESIANRVRRNLPIRH</sequence>
<dbReference type="Proteomes" id="UP000007947">
    <property type="component" value="Chromosome"/>
</dbReference>
<evidence type="ECO:0000313" key="5">
    <source>
        <dbReference type="EMBL" id="BAK35368.1"/>
    </source>
</evidence>
<dbReference type="InterPro" id="IPR033248">
    <property type="entry name" value="Transketolase_C"/>
</dbReference>
<keyword evidence="3" id="KW-0786">Thiamine pyrophosphate</keyword>
<dbReference type="eggNOG" id="COG3958">
    <property type="taxonomic scope" value="Bacteria"/>
</dbReference>
<keyword evidence="6" id="KW-1185">Reference proteome</keyword>
<dbReference type="InterPro" id="IPR051157">
    <property type="entry name" value="PDH/Transketolase"/>
</dbReference>
<dbReference type="FunFam" id="3.40.50.970:FF:000129">
    <property type="entry name" value="Transketolase"/>
    <property type="match status" value="1"/>
</dbReference>
<dbReference type="InterPro" id="IPR029061">
    <property type="entry name" value="THDP-binding"/>
</dbReference>
<dbReference type="InterPro" id="IPR005475">
    <property type="entry name" value="Transketolase-like_Pyr-bd"/>
</dbReference>
<comment type="similarity">
    <text evidence="2">Belongs to the transketolase family.</text>
</comment>
<dbReference type="SUPFAM" id="SSF52518">
    <property type="entry name" value="Thiamin diphosphate-binding fold (THDP-binding)"/>
    <property type="match status" value="1"/>
</dbReference>
<dbReference type="SUPFAM" id="SSF52922">
    <property type="entry name" value="TK C-terminal domain-like"/>
    <property type="match status" value="1"/>
</dbReference>
<reference evidence="5 6" key="1">
    <citation type="submission" date="2011-05" db="EMBL/GenBank/DDBJ databases">
        <title>Whole genome sequence of Microlunatus phosphovorus NM-1.</title>
        <authorList>
            <person name="Hosoyama A."/>
            <person name="Sasaki K."/>
            <person name="Harada T."/>
            <person name="Igarashi R."/>
            <person name="Kawakoshi A."/>
            <person name="Sasagawa M."/>
            <person name="Fukada J."/>
            <person name="Nakamura S."/>
            <person name="Katano Y."/>
            <person name="Hanada S."/>
            <person name="Kamagata Y."/>
            <person name="Nakamura N."/>
            <person name="Yamazaki S."/>
            <person name="Fujita N."/>
        </authorList>
    </citation>
    <scope>NUCLEOTIDE SEQUENCE [LARGE SCALE GENOMIC DNA]</scope>
    <source>
        <strain evidence="6">ATCC 700054 / DSM 10555 / JCM 9379 / NBRC 101784 / NCIMB 13414 / VKM Ac-1990 / NM-1</strain>
    </source>
</reference>
<dbReference type="STRING" id="1032480.MLP_23540"/>
<accession>F5XFG1</accession>
<name>F5XFG1_MICPN</name>
<dbReference type="InterPro" id="IPR009014">
    <property type="entry name" value="Transketo_C/PFOR_II"/>
</dbReference>
<dbReference type="KEGG" id="mph:MLP_23540"/>
<dbReference type="HOGENOM" id="CLU_009227_1_1_11"/>
<comment type="cofactor">
    <cofactor evidence="1">
        <name>thiamine diphosphate</name>
        <dbReference type="ChEBI" id="CHEBI:58937"/>
    </cofactor>
</comment>
<dbReference type="CDD" id="cd07033">
    <property type="entry name" value="TPP_PYR_DXS_TK_like"/>
    <property type="match status" value="1"/>
</dbReference>
<dbReference type="EMBL" id="AP012204">
    <property type="protein sequence ID" value="BAK35368.1"/>
    <property type="molecule type" value="Genomic_DNA"/>
</dbReference>
<dbReference type="AlphaFoldDB" id="F5XFG1"/>
<dbReference type="Gene3D" id="3.40.50.970">
    <property type="match status" value="1"/>
</dbReference>
<gene>
    <name evidence="5" type="ordered locus">MLP_23540</name>
</gene>
<dbReference type="PANTHER" id="PTHR43825:SF1">
    <property type="entry name" value="TRANSKETOLASE-LIKE PYRIMIDINE-BINDING DOMAIN-CONTAINING PROTEIN"/>
    <property type="match status" value="1"/>
</dbReference>
<evidence type="ECO:0000256" key="2">
    <source>
        <dbReference type="ARBA" id="ARBA00007131"/>
    </source>
</evidence>
<dbReference type="GO" id="GO:0000287">
    <property type="term" value="F:magnesium ion binding"/>
    <property type="evidence" value="ECO:0007669"/>
    <property type="project" value="UniProtKB-ARBA"/>
</dbReference>
<organism evidence="5 6">
    <name type="scientific">Microlunatus phosphovorus (strain ATCC 700054 / DSM 10555 / JCM 9379 / NBRC 101784 / NCIMB 13414 / VKM Ac-1990 / NM-1)</name>
    <dbReference type="NCBI Taxonomy" id="1032480"/>
    <lineage>
        <taxon>Bacteria</taxon>
        <taxon>Bacillati</taxon>
        <taxon>Actinomycetota</taxon>
        <taxon>Actinomycetes</taxon>
        <taxon>Propionibacteriales</taxon>
        <taxon>Propionibacteriaceae</taxon>
        <taxon>Microlunatus</taxon>
    </lineage>
</organism>
<evidence type="ECO:0000256" key="3">
    <source>
        <dbReference type="ARBA" id="ARBA00023052"/>
    </source>
</evidence>
<protein>
    <submittedName>
        <fullName evidence="5">Putative transketolase</fullName>
    </submittedName>
</protein>
<dbReference type="PANTHER" id="PTHR43825">
    <property type="entry name" value="PYRUVATE DEHYDROGENASE E1 COMPONENT"/>
    <property type="match status" value="1"/>
</dbReference>
<dbReference type="Gene3D" id="3.40.50.920">
    <property type="match status" value="1"/>
</dbReference>
<proteinExistence type="inferred from homology"/>
<evidence type="ECO:0000259" key="4">
    <source>
        <dbReference type="SMART" id="SM00861"/>
    </source>
</evidence>
<dbReference type="Pfam" id="PF02780">
    <property type="entry name" value="Transketolase_C"/>
    <property type="match status" value="1"/>
</dbReference>
<dbReference type="RefSeq" id="WP_013863240.1">
    <property type="nucleotide sequence ID" value="NC_015635.1"/>
</dbReference>
<dbReference type="OrthoDB" id="8732661at2"/>